<dbReference type="AlphaFoldDB" id="A0A914LXN8"/>
<evidence type="ECO:0000256" key="2">
    <source>
        <dbReference type="SAM" id="MobiDB-lite"/>
    </source>
</evidence>
<keyword evidence="3" id="KW-1185">Reference proteome</keyword>
<evidence type="ECO:0000313" key="3">
    <source>
        <dbReference type="Proteomes" id="UP000887563"/>
    </source>
</evidence>
<organism evidence="3 4">
    <name type="scientific">Meloidogyne incognita</name>
    <name type="common">Southern root-knot nematode worm</name>
    <name type="synonym">Oxyuris incognita</name>
    <dbReference type="NCBI Taxonomy" id="6306"/>
    <lineage>
        <taxon>Eukaryota</taxon>
        <taxon>Metazoa</taxon>
        <taxon>Ecdysozoa</taxon>
        <taxon>Nematoda</taxon>
        <taxon>Chromadorea</taxon>
        <taxon>Rhabditida</taxon>
        <taxon>Tylenchina</taxon>
        <taxon>Tylenchomorpha</taxon>
        <taxon>Tylenchoidea</taxon>
        <taxon>Meloidogynidae</taxon>
        <taxon>Meloidogyninae</taxon>
        <taxon>Meloidogyne</taxon>
        <taxon>Meloidogyne incognita group</taxon>
    </lineage>
</organism>
<protein>
    <submittedName>
        <fullName evidence="4">SPRY domain</fullName>
    </submittedName>
</protein>
<feature type="coiled-coil region" evidence="1">
    <location>
        <begin position="40"/>
        <end position="85"/>
    </location>
</feature>
<dbReference type="InterPro" id="IPR043136">
    <property type="entry name" value="B30.2/SPRY_sf"/>
</dbReference>
<evidence type="ECO:0000256" key="1">
    <source>
        <dbReference type="SAM" id="Coils"/>
    </source>
</evidence>
<sequence length="379" mass="43234">MAKEGSSNSDFNKKVTPSGKNDNLQFNFMEEMKMKNPPFKREMKVFKEEMEEEIQQIKSEHKKEIKNLEENFQQSIIEKIQANNQQIINHLEIKFEDKYGNEIAALKQKVVELSLKSEQKDNSSVNFVQIKNKWSEIKLKCCENKCINTDKPVGNCIEGNGFINIIDGGNIKYINCVGEGENKAAGVTAENKLNTPKNDCINYSLFYFEIKCKIEGVKSDENWMVIGIRNGNNAVKLDIDEAFVRYESIINKNIKFKIPKFSWNDGDVFGFGLVYPPTKINELPYVFFTQNGKQIGKSLLLKNDGCDNYKISAHLKRCSIVANFGNDLKTKPFVYNITEHLAPKEFYVDSDGSIVSSLTSMMAAMMASRDALRMFSDDD</sequence>
<evidence type="ECO:0000313" key="4">
    <source>
        <dbReference type="WBParaSite" id="Minc3s01015g19867"/>
    </source>
</evidence>
<feature type="region of interest" description="Disordered" evidence="2">
    <location>
        <begin position="1"/>
        <end position="23"/>
    </location>
</feature>
<keyword evidence="1" id="KW-0175">Coiled coil</keyword>
<feature type="compositionally biased region" description="Polar residues" evidence="2">
    <location>
        <begin position="1"/>
        <end position="10"/>
    </location>
</feature>
<name>A0A914LXN8_MELIC</name>
<dbReference type="Gene3D" id="2.60.120.920">
    <property type="match status" value="1"/>
</dbReference>
<reference evidence="4" key="1">
    <citation type="submission" date="2022-11" db="UniProtKB">
        <authorList>
            <consortium name="WormBaseParasite"/>
        </authorList>
    </citation>
    <scope>IDENTIFICATION</scope>
</reference>
<proteinExistence type="predicted"/>
<dbReference type="Proteomes" id="UP000887563">
    <property type="component" value="Unplaced"/>
</dbReference>
<dbReference type="WBParaSite" id="Minc3s01015g19867">
    <property type="protein sequence ID" value="Minc3s01015g19867"/>
    <property type="gene ID" value="Minc3s01015g19867"/>
</dbReference>
<accession>A0A914LXN8</accession>